<evidence type="ECO:0000259" key="9">
    <source>
        <dbReference type="SMART" id="SM00382"/>
    </source>
</evidence>
<evidence type="ECO:0000256" key="8">
    <source>
        <dbReference type="SAM" id="MobiDB-lite"/>
    </source>
</evidence>
<dbReference type="FunFam" id="3.40.50.300:FF:001025">
    <property type="entry name" value="ATPase family, AAA domain-containing 2B"/>
    <property type="match status" value="1"/>
</dbReference>
<dbReference type="InParanoid" id="A0A2R5GJF4"/>
<evidence type="ECO:0000256" key="4">
    <source>
        <dbReference type="ARBA" id="ARBA00022840"/>
    </source>
</evidence>
<feature type="compositionally biased region" description="Gly residues" evidence="8">
    <location>
        <begin position="9"/>
        <end position="25"/>
    </location>
</feature>
<dbReference type="InterPro" id="IPR003960">
    <property type="entry name" value="ATPase_AAA_CS"/>
</dbReference>
<accession>A0A2R5GJF4</accession>
<dbReference type="OrthoDB" id="10254455at2759"/>
<evidence type="ECO:0000313" key="10">
    <source>
        <dbReference type="EMBL" id="GBG28793.1"/>
    </source>
</evidence>
<comment type="caution">
    <text evidence="10">The sequence shown here is derived from an EMBL/GenBank/DDBJ whole genome shotgun (WGS) entry which is preliminary data.</text>
</comment>
<keyword evidence="6" id="KW-0496">Mitochondrion</keyword>
<dbReference type="InterPro" id="IPR027417">
    <property type="entry name" value="P-loop_NTPase"/>
</dbReference>
<evidence type="ECO:0000256" key="2">
    <source>
        <dbReference type="ARBA" id="ARBA00022741"/>
    </source>
</evidence>
<name>A0A2R5GJF4_9STRA</name>
<dbReference type="GO" id="GO:0005741">
    <property type="term" value="C:mitochondrial outer membrane"/>
    <property type="evidence" value="ECO:0007669"/>
    <property type="project" value="UniProtKB-SubCell"/>
</dbReference>
<comment type="similarity">
    <text evidence="7">Belongs to the AAA ATPase family.</text>
</comment>
<gene>
    <name evidence="10" type="ORF">FCC1311_050142</name>
</gene>
<dbReference type="InterPro" id="IPR003959">
    <property type="entry name" value="ATPase_AAA_core"/>
</dbReference>
<evidence type="ECO:0000256" key="7">
    <source>
        <dbReference type="RuleBase" id="RU003651"/>
    </source>
</evidence>
<keyword evidence="4 7" id="KW-0067">ATP-binding</keyword>
<feature type="domain" description="AAA+ ATPase" evidence="9">
    <location>
        <begin position="154"/>
        <end position="297"/>
    </location>
</feature>
<feature type="region of interest" description="Disordered" evidence="8">
    <location>
        <begin position="1"/>
        <end position="31"/>
    </location>
</feature>
<evidence type="ECO:0000256" key="1">
    <source>
        <dbReference type="ARBA" id="ARBA00004572"/>
    </source>
</evidence>
<sequence length="440" mass="47857">MNANTSGVGDAGGGGASSGGGGSSGSGDSSSASTAAVLQNLAIEMASITLSYSLLFFGVRYLMREMDPQRQAKQQGDEHKRKLMQKLTENGREGFAMDDYEAIIANDLIYPEDIDVTFEMIGGLDEVKTEIFDIVALPLQRPDLFVGRSKLLSPPKGILLFGPPGTGKTMMAKAIARESGAAFINLQMSTTMNKWFGESQKLIRATFSLAWKLAPCVVFIDEIDSFMRERSSDDPSAQANMKSEFLALWDGMLTQNAPHGGGYGVIVVGATNRPWDIDPAILRRMPRTFKLDLPSMEQRLQILKIYLQDEDLDSSLRGGDMVKLAQLLNGYSGSDIKELCQAAAMLPFREFARECRANGNLQPETKRLRKLTIRDFLNAMKDVRATGQAAYEYHDEAAAKQQGGGPFGGGGGAAAGVSADQFQLMLRAFMEYAVQPRISP</sequence>
<proteinExistence type="inferred from homology"/>
<evidence type="ECO:0000256" key="6">
    <source>
        <dbReference type="ARBA" id="ARBA00023128"/>
    </source>
</evidence>
<dbReference type="PANTHER" id="PTHR45644">
    <property type="entry name" value="AAA ATPASE, PUTATIVE (AFU_ORTHOLOGUE AFUA_2G12920)-RELATED-RELATED"/>
    <property type="match status" value="1"/>
</dbReference>
<dbReference type="Gene3D" id="3.40.50.300">
    <property type="entry name" value="P-loop containing nucleotide triphosphate hydrolases"/>
    <property type="match status" value="1"/>
</dbReference>
<dbReference type="PROSITE" id="PS00674">
    <property type="entry name" value="AAA"/>
    <property type="match status" value="1"/>
</dbReference>
<dbReference type="InterPro" id="IPR051701">
    <property type="entry name" value="Mito_OM_Translocase_MSP1"/>
</dbReference>
<evidence type="ECO:0000256" key="3">
    <source>
        <dbReference type="ARBA" id="ARBA00022787"/>
    </source>
</evidence>
<comment type="subcellular location">
    <subcellularLocation>
        <location evidence="1">Mitochondrion outer membrane</location>
        <topology evidence="1">Single-pass membrane protein</topology>
    </subcellularLocation>
</comment>
<keyword evidence="5" id="KW-0175">Coiled coil</keyword>
<evidence type="ECO:0000313" key="11">
    <source>
        <dbReference type="Proteomes" id="UP000241890"/>
    </source>
</evidence>
<keyword evidence="3" id="KW-1000">Mitochondrion outer membrane</keyword>
<dbReference type="GO" id="GO:0016887">
    <property type="term" value="F:ATP hydrolysis activity"/>
    <property type="evidence" value="ECO:0007669"/>
    <property type="project" value="InterPro"/>
</dbReference>
<keyword evidence="3" id="KW-0472">Membrane</keyword>
<dbReference type="Gene3D" id="1.10.8.60">
    <property type="match status" value="1"/>
</dbReference>
<dbReference type="InterPro" id="IPR003593">
    <property type="entry name" value="AAA+_ATPase"/>
</dbReference>
<dbReference type="SUPFAM" id="SSF52540">
    <property type="entry name" value="P-loop containing nucleoside triphosphate hydrolases"/>
    <property type="match status" value="1"/>
</dbReference>
<dbReference type="EMBL" id="BEYU01000049">
    <property type="protein sequence ID" value="GBG28793.1"/>
    <property type="molecule type" value="Genomic_DNA"/>
</dbReference>
<keyword evidence="11" id="KW-1185">Reference proteome</keyword>
<dbReference type="InterPro" id="IPR041569">
    <property type="entry name" value="AAA_lid_3"/>
</dbReference>
<dbReference type="AlphaFoldDB" id="A0A2R5GJF4"/>
<keyword evidence="2 7" id="KW-0547">Nucleotide-binding</keyword>
<reference evidence="10 11" key="1">
    <citation type="submission" date="2017-12" db="EMBL/GenBank/DDBJ databases">
        <title>Sequencing, de novo assembly and annotation of complete genome of a new Thraustochytrid species, strain FCC1311.</title>
        <authorList>
            <person name="Sedici K."/>
            <person name="Godart F."/>
            <person name="Aiese Cigliano R."/>
            <person name="Sanseverino W."/>
            <person name="Barakat M."/>
            <person name="Ortet P."/>
            <person name="Marechal E."/>
            <person name="Cagnac O."/>
            <person name="Amato A."/>
        </authorList>
    </citation>
    <scope>NUCLEOTIDE SEQUENCE [LARGE SCALE GENOMIC DNA]</scope>
</reference>
<organism evidence="10 11">
    <name type="scientific">Hondaea fermentalgiana</name>
    <dbReference type="NCBI Taxonomy" id="2315210"/>
    <lineage>
        <taxon>Eukaryota</taxon>
        <taxon>Sar</taxon>
        <taxon>Stramenopiles</taxon>
        <taxon>Bigyra</taxon>
        <taxon>Labyrinthulomycetes</taxon>
        <taxon>Thraustochytrida</taxon>
        <taxon>Thraustochytriidae</taxon>
        <taxon>Hondaea</taxon>
    </lineage>
</organism>
<dbReference type="Pfam" id="PF17862">
    <property type="entry name" value="AAA_lid_3"/>
    <property type="match status" value="1"/>
</dbReference>
<dbReference type="Pfam" id="PF00004">
    <property type="entry name" value="AAA"/>
    <property type="match status" value="1"/>
</dbReference>
<dbReference type="GO" id="GO:0000502">
    <property type="term" value="C:proteasome complex"/>
    <property type="evidence" value="ECO:0007669"/>
    <property type="project" value="UniProtKB-KW"/>
</dbReference>
<protein>
    <submittedName>
        <fullName evidence="10">26S proteasome regulatory subunit 8-like</fullName>
    </submittedName>
</protein>
<evidence type="ECO:0000256" key="5">
    <source>
        <dbReference type="ARBA" id="ARBA00023054"/>
    </source>
</evidence>
<dbReference type="Proteomes" id="UP000241890">
    <property type="component" value="Unassembled WGS sequence"/>
</dbReference>
<dbReference type="SMART" id="SM00382">
    <property type="entry name" value="AAA"/>
    <property type="match status" value="1"/>
</dbReference>
<keyword evidence="10" id="KW-0647">Proteasome</keyword>
<dbReference type="GO" id="GO:0005524">
    <property type="term" value="F:ATP binding"/>
    <property type="evidence" value="ECO:0007669"/>
    <property type="project" value="UniProtKB-KW"/>
</dbReference>
<dbReference type="PANTHER" id="PTHR45644:SF3">
    <property type="entry name" value="FI08533P-RELATED"/>
    <property type="match status" value="1"/>
</dbReference>